<dbReference type="InterPro" id="IPR046522">
    <property type="entry name" value="DUF6699"/>
</dbReference>
<protein>
    <recommendedName>
        <fullName evidence="2">DUF6699 domain-containing protein</fullName>
    </recommendedName>
</protein>
<feature type="domain" description="DUF6699" evidence="2">
    <location>
        <begin position="102"/>
        <end position="246"/>
    </location>
</feature>
<evidence type="ECO:0000259" key="2">
    <source>
        <dbReference type="Pfam" id="PF20415"/>
    </source>
</evidence>
<sequence>MASRQNRVHFPSGSRAGYNSDRHSSSSSSSSSHRQRTPDTSPDLYVEMTLTPSPTKSRSSSEMFGGQSYHSNTGSADVPAKVAVHLTLASVKHADPSERPFVWDVTQHPNDIRGPKIYGPTLPSPYVIPPEIRKQPALTPVQTGVTISCHRLPWAIHVVAPDGENTVTVEHILRGIYNFLRHPVNGSELQNMYRAQPALKEKVEAAFRARIAHVPENKRSEERSKGIKRVDLLGDIVQFAGLSPGSEEDLLLMHLVPLAP</sequence>
<feature type="compositionally biased region" description="Polar residues" evidence="1">
    <location>
        <begin position="50"/>
        <end position="72"/>
    </location>
</feature>
<dbReference type="EMBL" id="JASBNA010000020">
    <property type="protein sequence ID" value="KAK7685458.1"/>
    <property type="molecule type" value="Genomic_DNA"/>
</dbReference>
<feature type="region of interest" description="Disordered" evidence="1">
    <location>
        <begin position="1"/>
        <end position="72"/>
    </location>
</feature>
<evidence type="ECO:0000313" key="3">
    <source>
        <dbReference type="EMBL" id="KAK7685458.1"/>
    </source>
</evidence>
<dbReference type="Proteomes" id="UP001385951">
    <property type="component" value="Unassembled WGS sequence"/>
</dbReference>
<comment type="caution">
    <text evidence="3">The sequence shown here is derived from an EMBL/GenBank/DDBJ whole genome shotgun (WGS) entry which is preliminary data.</text>
</comment>
<evidence type="ECO:0000256" key="1">
    <source>
        <dbReference type="SAM" id="MobiDB-lite"/>
    </source>
</evidence>
<reference evidence="3 4" key="1">
    <citation type="submission" date="2022-09" db="EMBL/GenBank/DDBJ databases">
        <authorList>
            <person name="Palmer J.M."/>
        </authorList>
    </citation>
    <scope>NUCLEOTIDE SEQUENCE [LARGE SCALE GENOMIC DNA]</scope>
    <source>
        <strain evidence="3 4">DSM 7382</strain>
    </source>
</reference>
<proteinExistence type="predicted"/>
<dbReference type="AlphaFoldDB" id="A0AAW0G668"/>
<name>A0AAW0G668_9APHY</name>
<gene>
    <name evidence="3" type="ORF">QCA50_011321</name>
</gene>
<keyword evidence="4" id="KW-1185">Reference proteome</keyword>
<evidence type="ECO:0000313" key="4">
    <source>
        <dbReference type="Proteomes" id="UP001385951"/>
    </source>
</evidence>
<dbReference type="Pfam" id="PF20415">
    <property type="entry name" value="DUF6699"/>
    <property type="match status" value="1"/>
</dbReference>
<organism evidence="3 4">
    <name type="scientific">Cerrena zonata</name>
    <dbReference type="NCBI Taxonomy" id="2478898"/>
    <lineage>
        <taxon>Eukaryota</taxon>
        <taxon>Fungi</taxon>
        <taxon>Dikarya</taxon>
        <taxon>Basidiomycota</taxon>
        <taxon>Agaricomycotina</taxon>
        <taxon>Agaricomycetes</taxon>
        <taxon>Polyporales</taxon>
        <taxon>Cerrenaceae</taxon>
        <taxon>Cerrena</taxon>
    </lineage>
</organism>
<accession>A0AAW0G668</accession>